<comment type="caution">
    <text evidence="1">The sequence shown here is derived from an EMBL/GenBank/DDBJ whole genome shotgun (WGS) entry which is preliminary data.</text>
</comment>
<name>A0Y8I3_9GAMM</name>
<reference evidence="1 2" key="1">
    <citation type="journal article" date="2010" name="J. Bacteriol.">
        <title>Genome sequence of the oligotrophic marine Gammaproteobacterium HTCC2143, isolated from the Oregon Coast.</title>
        <authorList>
            <person name="Oh H.M."/>
            <person name="Kang I."/>
            <person name="Ferriera S."/>
            <person name="Giovannoni S.J."/>
            <person name="Cho J.C."/>
        </authorList>
    </citation>
    <scope>NUCLEOTIDE SEQUENCE [LARGE SCALE GENOMIC DNA]</scope>
    <source>
        <strain evidence="1 2">HTCC2143</strain>
    </source>
</reference>
<accession>A0Y8I3</accession>
<evidence type="ECO:0000313" key="2">
    <source>
        <dbReference type="Proteomes" id="UP000004931"/>
    </source>
</evidence>
<keyword evidence="2" id="KW-1185">Reference proteome</keyword>
<dbReference type="STRING" id="247633.GP2143_14316"/>
<organism evidence="1 2">
    <name type="scientific">marine gamma proteobacterium HTCC2143</name>
    <dbReference type="NCBI Taxonomy" id="247633"/>
    <lineage>
        <taxon>Bacteria</taxon>
        <taxon>Pseudomonadati</taxon>
        <taxon>Pseudomonadota</taxon>
        <taxon>Gammaproteobacteria</taxon>
        <taxon>Cellvibrionales</taxon>
        <taxon>Spongiibacteraceae</taxon>
        <taxon>BD1-7 clade</taxon>
    </lineage>
</organism>
<dbReference type="AlphaFoldDB" id="A0Y8I3"/>
<protein>
    <submittedName>
        <fullName evidence="1">Uncharacterized protein</fullName>
    </submittedName>
</protein>
<dbReference type="Proteomes" id="UP000004931">
    <property type="component" value="Unassembled WGS sequence"/>
</dbReference>
<gene>
    <name evidence="1" type="ORF">GP2143_14316</name>
</gene>
<dbReference type="EMBL" id="AAVT01000001">
    <property type="protein sequence ID" value="EAW32437.1"/>
    <property type="molecule type" value="Genomic_DNA"/>
</dbReference>
<sequence length="54" mass="5991">MAGYSSNIISEIEKFAIGRSLMGKAYIHNDSGIDRVSDDGKQVMAQSMFESFRT</sequence>
<evidence type="ECO:0000313" key="1">
    <source>
        <dbReference type="EMBL" id="EAW32437.1"/>
    </source>
</evidence>
<proteinExistence type="predicted"/>